<dbReference type="OrthoDB" id="2448035at2759"/>
<reference evidence="1 2" key="1">
    <citation type="submission" date="2018-06" db="EMBL/GenBank/DDBJ databases">
        <title>Comparative genomics reveals the genomic features of Rhizophagus irregularis, R. cerebriforme, R. diaphanum and Gigaspora rosea, and their symbiotic lifestyle signature.</title>
        <authorList>
            <person name="Morin E."/>
            <person name="San Clemente H."/>
            <person name="Chen E.C.H."/>
            <person name="De La Providencia I."/>
            <person name="Hainaut M."/>
            <person name="Kuo A."/>
            <person name="Kohler A."/>
            <person name="Murat C."/>
            <person name="Tang N."/>
            <person name="Roy S."/>
            <person name="Loubradou J."/>
            <person name="Henrissat B."/>
            <person name="Grigoriev I.V."/>
            <person name="Corradi N."/>
            <person name="Roux C."/>
            <person name="Martin F.M."/>
        </authorList>
    </citation>
    <scope>NUCLEOTIDE SEQUENCE [LARGE SCALE GENOMIC DNA]</scope>
    <source>
        <strain evidence="1 2">DAOM 194757</strain>
    </source>
</reference>
<dbReference type="Proteomes" id="UP000266673">
    <property type="component" value="Unassembled WGS sequence"/>
</dbReference>
<comment type="caution">
    <text evidence="1">The sequence shown here is derived from an EMBL/GenBank/DDBJ whole genome shotgun (WGS) entry which is preliminary data.</text>
</comment>
<gene>
    <name evidence="1" type="ORF">C2G38_2028845</name>
</gene>
<sequence>MGTNKLREMLRQITEKTGVKIDERKITNHSARRSAIMILNAADVPEAVDNDLEEFYSYPGNLYTHEPESKDNDDVVTNDDKHVNKLDVKIIKKDMTYHKKKNKDH</sequence>
<organism evidence="1 2">
    <name type="scientific">Gigaspora rosea</name>
    <dbReference type="NCBI Taxonomy" id="44941"/>
    <lineage>
        <taxon>Eukaryota</taxon>
        <taxon>Fungi</taxon>
        <taxon>Fungi incertae sedis</taxon>
        <taxon>Mucoromycota</taxon>
        <taxon>Glomeromycotina</taxon>
        <taxon>Glomeromycetes</taxon>
        <taxon>Diversisporales</taxon>
        <taxon>Gigasporaceae</taxon>
        <taxon>Gigaspora</taxon>
    </lineage>
</organism>
<protein>
    <submittedName>
        <fullName evidence="1">Uncharacterized protein</fullName>
    </submittedName>
</protein>
<name>A0A397W6Y9_9GLOM</name>
<evidence type="ECO:0000313" key="1">
    <source>
        <dbReference type="EMBL" id="RIB28063.1"/>
    </source>
</evidence>
<dbReference type="AlphaFoldDB" id="A0A397W6Y9"/>
<accession>A0A397W6Y9</accession>
<dbReference type="EMBL" id="QKWP01000078">
    <property type="protein sequence ID" value="RIB28063.1"/>
    <property type="molecule type" value="Genomic_DNA"/>
</dbReference>
<proteinExistence type="predicted"/>
<evidence type="ECO:0000313" key="2">
    <source>
        <dbReference type="Proteomes" id="UP000266673"/>
    </source>
</evidence>
<keyword evidence="2" id="KW-1185">Reference proteome</keyword>